<proteinExistence type="predicted"/>
<accession>A0AAG5DYT2</accession>
<organism evidence="1 2">
    <name type="scientific">Anopheles atroparvus</name>
    <name type="common">European mosquito</name>
    <dbReference type="NCBI Taxonomy" id="41427"/>
    <lineage>
        <taxon>Eukaryota</taxon>
        <taxon>Metazoa</taxon>
        <taxon>Ecdysozoa</taxon>
        <taxon>Arthropoda</taxon>
        <taxon>Hexapoda</taxon>
        <taxon>Insecta</taxon>
        <taxon>Pterygota</taxon>
        <taxon>Neoptera</taxon>
        <taxon>Endopterygota</taxon>
        <taxon>Diptera</taxon>
        <taxon>Nematocera</taxon>
        <taxon>Culicoidea</taxon>
        <taxon>Culicidae</taxon>
        <taxon>Anophelinae</taxon>
        <taxon>Anopheles</taxon>
    </lineage>
</organism>
<dbReference type="AlphaFoldDB" id="A0AAG5DYT2"/>
<dbReference type="EnsemblMetazoa" id="ENSAATROPT017895">
    <property type="protein sequence ID" value="ENSAATROPP015843"/>
    <property type="gene ID" value="ENSAATROPG014609"/>
</dbReference>
<dbReference type="Proteomes" id="UP000075880">
    <property type="component" value="Unassembled WGS sequence"/>
</dbReference>
<sequence>MVQRDKAPDRVERTGPDSLPCRCPCSCVPWPVACASWPSHAVGHRIRHRHCCHHCFRHNSRTGWCRSHRHRSAGRRQNRTACRASPVCHRWWETVAGPSAGPTPSPAGAARCTSRSVCPVRSPINYAVVCERLHTLNRRSRTGM</sequence>
<reference evidence="1" key="1">
    <citation type="submission" date="2024-04" db="UniProtKB">
        <authorList>
            <consortium name="EnsemblMetazoa"/>
        </authorList>
    </citation>
    <scope>IDENTIFICATION</scope>
    <source>
        <strain evidence="1">EBRO</strain>
    </source>
</reference>
<evidence type="ECO:0000313" key="1">
    <source>
        <dbReference type="EnsemblMetazoa" id="ENSAATROPP015843"/>
    </source>
</evidence>
<protein>
    <submittedName>
        <fullName evidence="1">Uncharacterized protein</fullName>
    </submittedName>
</protein>
<name>A0AAG5DYT2_ANOAO</name>
<keyword evidence="2" id="KW-1185">Reference proteome</keyword>
<evidence type="ECO:0000313" key="2">
    <source>
        <dbReference type="Proteomes" id="UP000075880"/>
    </source>
</evidence>